<dbReference type="InterPro" id="IPR001387">
    <property type="entry name" value="Cro/C1-type_HTH"/>
</dbReference>
<keyword evidence="4" id="KW-1185">Reference proteome</keyword>
<dbReference type="Gene3D" id="1.10.260.40">
    <property type="entry name" value="lambda repressor-like DNA-binding domains"/>
    <property type="match status" value="1"/>
</dbReference>
<dbReference type="InterPro" id="IPR010982">
    <property type="entry name" value="Lambda_DNA-bd_dom_sf"/>
</dbReference>
<proteinExistence type="predicted"/>
<accession>A0ABS5I9P5</accession>
<dbReference type="Proteomes" id="UP000680714">
    <property type="component" value="Unassembled WGS sequence"/>
</dbReference>
<protein>
    <submittedName>
        <fullName evidence="3">Helix-turn-helix transcriptional regulator</fullName>
    </submittedName>
</protein>
<dbReference type="InterPro" id="IPR052345">
    <property type="entry name" value="Rad_response_metalloprotease"/>
</dbReference>
<organism evidence="3 4">
    <name type="scientific">Magnetospirillum sulfuroxidans</name>
    <dbReference type="NCBI Taxonomy" id="611300"/>
    <lineage>
        <taxon>Bacteria</taxon>
        <taxon>Pseudomonadati</taxon>
        <taxon>Pseudomonadota</taxon>
        <taxon>Alphaproteobacteria</taxon>
        <taxon>Rhodospirillales</taxon>
        <taxon>Rhodospirillaceae</taxon>
        <taxon>Magnetospirillum</taxon>
    </lineage>
</organism>
<dbReference type="Pfam" id="PF01381">
    <property type="entry name" value="HTH_3"/>
    <property type="match status" value="1"/>
</dbReference>
<evidence type="ECO:0000259" key="2">
    <source>
        <dbReference type="PROSITE" id="PS50943"/>
    </source>
</evidence>
<dbReference type="CDD" id="cd00093">
    <property type="entry name" value="HTH_XRE"/>
    <property type="match status" value="1"/>
</dbReference>
<dbReference type="SMART" id="SM00530">
    <property type="entry name" value="HTH_XRE"/>
    <property type="match status" value="1"/>
</dbReference>
<feature type="region of interest" description="Disordered" evidence="1">
    <location>
        <begin position="1"/>
        <end position="25"/>
    </location>
</feature>
<dbReference type="SUPFAM" id="SSF47413">
    <property type="entry name" value="lambda repressor-like DNA-binding domains"/>
    <property type="match status" value="1"/>
</dbReference>
<evidence type="ECO:0000313" key="3">
    <source>
        <dbReference type="EMBL" id="MBR9971044.1"/>
    </source>
</evidence>
<evidence type="ECO:0000256" key="1">
    <source>
        <dbReference type="SAM" id="MobiDB-lite"/>
    </source>
</evidence>
<sequence length="148" mass="16623">MTAETNSKRIYRARTETGDPDPVDTHVGARLRLRRTLMGLSQTELAKSVGLTFQQVQKYESGANRISASRLYHIAEALDVPVSFFFDDMPRHGAIGLHEEPTPFAAPESGREGLEMMRNYHRISDEAIRRSVYDLTKSLATKLNAEEG</sequence>
<dbReference type="EMBL" id="JAGTUF010000002">
    <property type="protein sequence ID" value="MBR9971044.1"/>
    <property type="molecule type" value="Genomic_DNA"/>
</dbReference>
<gene>
    <name evidence="3" type="ORF">KEC16_04885</name>
</gene>
<evidence type="ECO:0000313" key="4">
    <source>
        <dbReference type="Proteomes" id="UP000680714"/>
    </source>
</evidence>
<dbReference type="PANTHER" id="PTHR43236:SF1">
    <property type="entry name" value="BLL7220 PROTEIN"/>
    <property type="match status" value="1"/>
</dbReference>
<dbReference type="PANTHER" id="PTHR43236">
    <property type="entry name" value="ANTITOXIN HIGA1"/>
    <property type="match status" value="1"/>
</dbReference>
<reference evidence="3 4" key="1">
    <citation type="submission" date="2021-04" db="EMBL/GenBank/DDBJ databases">
        <title>Magnetospirillum sulfuroxidans sp. nov., a facultative chemolithoautotrophic sulfur-oxidizing alphaproteobacterium isolated from freshwater sediment and proposals for Paramagetospirillum gen. nov., and Magnetospirillaceae fam. nov.</title>
        <authorList>
            <person name="Koziaeva V."/>
            <person name="Geelhoed J.S."/>
            <person name="Sorokin D.Y."/>
            <person name="Grouzdev D.S."/>
        </authorList>
    </citation>
    <scope>NUCLEOTIDE SEQUENCE [LARGE SCALE GENOMIC DNA]</scope>
    <source>
        <strain evidence="3 4">J10</strain>
    </source>
</reference>
<dbReference type="PROSITE" id="PS50943">
    <property type="entry name" value="HTH_CROC1"/>
    <property type="match status" value="1"/>
</dbReference>
<name>A0ABS5I9P5_9PROT</name>
<dbReference type="RefSeq" id="WP_211546551.1">
    <property type="nucleotide sequence ID" value="NZ_JAGTUF010000002.1"/>
</dbReference>
<feature type="domain" description="HTH cro/C1-type" evidence="2">
    <location>
        <begin position="31"/>
        <end position="85"/>
    </location>
</feature>
<comment type="caution">
    <text evidence="3">The sequence shown here is derived from an EMBL/GenBank/DDBJ whole genome shotgun (WGS) entry which is preliminary data.</text>
</comment>